<evidence type="ECO:0000313" key="3">
    <source>
        <dbReference type="Proteomes" id="UP000187209"/>
    </source>
</evidence>
<reference evidence="2 3" key="1">
    <citation type="submission" date="2016-11" db="EMBL/GenBank/DDBJ databases">
        <title>The macronuclear genome of Stentor coeruleus: a giant cell with tiny introns.</title>
        <authorList>
            <person name="Slabodnick M."/>
            <person name="Ruby J.G."/>
            <person name="Reiff S.B."/>
            <person name="Swart E.C."/>
            <person name="Gosai S."/>
            <person name="Prabakaran S."/>
            <person name="Witkowska E."/>
            <person name="Larue G.E."/>
            <person name="Fisher S."/>
            <person name="Freeman R.M."/>
            <person name="Gunawardena J."/>
            <person name="Chu W."/>
            <person name="Stover N.A."/>
            <person name="Gregory B.D."/>
            <person name="Nowacki M."/>
            <person name="Derisi J."/>
            <person name="Roy S.W."/>
            <person name="Marshall W.F."/>
            <person name="Sood P."/>
        </authorList>
    </citation>
    <scope>NUCLEOTIDE SEQUENCE [LARGE SCALE GENOMIC DNA]</scope>
    <source>
        <strain evidence="2">WM001</strain>
    </source>
</reference>
<comment type="caution">
    <text evidence="2">The sequence shown here is derived from an EMBL/GenBank/DDBJ whole genome shotgun (WGS) entry which is preliminary data.</text>
</comment>
<feature type="region of interest" description="Disordered" evidence="1">
    <location>
        <begin position="55"/>
        <end position="99"/>
    </location>
</feature>
<accession>A0A1R2CTW0</accession>
<dbReference type="EMBL" id="MPUH01000061">
    <property type="protein sequence ID" value="OMJ92432.1"/>
    <property type="molecule type" value="Genomic_DNA"/>
</dbReference>
<keyword evidence="3" id="KW-1185">Reference proteome</keyword>
<evidence type="ECO:0000256" key="1">
    <source>
        <dbReference type="SAM" id="MobiDB-lite"/>
    </source>
</evidence>
<proteinExistence type="predicted"/>
<dbReference type="Proteomes" id="UP000187209">
    <property type="component" value="Unassembled WGS sequence"/>
</dbReference>
<gene>
    <name evidence="2" type="ORF">SteCoe_4769</name>
</gene>
<organism evidence="2 3">
    <name type="scientific">Stentor coeruleus</name>
    <dbReference type="NCBI Taxonomy" id="5963"/>
    <lineage>
        <taxon>Eukaryota</taxon>
        <taxon>Sar</taxon>
        <taxon>Alveolata</taxon>
        <taxon>Ciliophora</taxon>
        <taxon>Postciliodesmatophora</taxon>
        <taxon>Heterotrichea</taxon>
        <taxon>Heterotrichida</taxon>
        <taxon>Stentoridae</taxon>
        <taxon>Stentor</taxon>
    </lineage>
</organism>
<protein>
    <submittedName>
        <fullName evidence="2">Uncharacterized protein</fullName>
    </submittedName>
</protein>
<evidence type="ECO:0000313" key="2">
    <source>
        <dbReference type="EMBL" id="OMJ92432.1"/>
    </source>
</evidence>
<name>A0A1R2CTW0_9CILI</name>
<dbReference type="AlphaFoldDB" id="A0A1R2CTW0"/>
<sequence length="366" mass="41695">MRRFFFNFLNIHYETTIFKAQPTLGKPKPQEKSQKEEVKIDSKVEEALETAKKVWSGATPLEPKKTSGLKRPTEMKKPTEIKKPEPKKPVETKRPEPRGMAAKKPVLVNTEVVLNNINPMETYSIVSILVNPELMEKFMDLKARFNSSLGTGLGGMTQGKKGEAAARKNFMSKLNKKFTSKNIRTEIDTSVCHTYAASKILNEMSLIICDEEVVQTFFSLASQTASNFSKRDQRLQLFKASFMMNWAEKCLTSLRQIDISQGVKYSKEFRETINLNRGEIENFEKLDGFPIEKAILGEMLASCTPEEFQKLADGHEKLEKYKLNQEVHKFIQNSLRTTKSLPGLRVLHSLGCKQGRFFCTFTQADT</sequence>
<feature type="compositionally biased region" description="Basic and acidic residues" evidence="1">
    <location>
        <begin position="71"/>
        <end position="97"/>
    </location>
</feature>